<dbReference type="PANTHER" id="PTHR43392:SF2">
    <property type="entry name" value="AAA-TYPE ATPASE FAMILY PROTEIN _ ANKYRIN REPEAT FAMILY PROTEIN"/>
    <property type="match status" value="1"/>
</dbReference>
<reference evidence="2" key="1">
    <citation type="submission" date="2023-10" db="EMBL/GenBank/DDBJ databases">
        <authorList>
            <person name="Chen Y."/>
            <person name="Shah S."/>
            <person name="Dougan E. K."/>
            <person name="Thang M."/>
            <person name="Chan C."/>
        </authorList>
    </citation>
    <scope>NUCLEOTIDE SEQUENCE [LARGE SCALE GENOMIC DNA]</scope>
</reference>
<keyword evidence="3" id="KW-1185">Reference proteome</keyword>
<dbReference type="CDD" id="cd00009">
    <property type="entry name" value="AAA"/>
    <property type="match status" value="1"/>
</dbReference>
<sequence length="498" mass="55275">MGSSHSAPGHAQTTQSMTLDKADVRSQCILTDGKLSVVSKGVKVSLSNDLGRRVLYTKLTEDHNIVPWAALGDKKVPVEAEVRECWRFVDTDTVLALAMRRSTDSTDSTVMALIRRDRGYIDGCKIWLVEFDLDGNKKHETDPIDEKFAYWRSASSEFHHAHLTANAAGEAIALLATQWSRMAFHLVRMNWIKVDVDFDRNYRCNYVCMPNLLEHDFMLLCESCSRLGVGSKSYELVRFGPLIGSSPITTSLAKRMAIGDDSDDAMCCDERGNFVAVAEGKGRVVVREWHELCPLFIVGPPQDLHVKAIGLLQNTATLLIRYGASSLTAPTEDKVYRGVFPSLAFSLGHVRTLWGRALSNSNAPQDQDLLRNIVRLHEDIEGMYALKSKIACWLNSVLLNRVHASRGDAKHGDRESITFEHLNIALEGNPGCGKSTVARLLGQLLSNSGIICPHAKFIEATKADMVGRALGETPQIMTAFLERCKGNVIFFDEADQFY</sequence>
<name>A0ABN9TNG1_9DINO</name>
<organism evidence="2 3">
    <name type="scientific">Prorocentrum cordatum</name>
    <dbReference type="NCBI Taxonomy" id="2364126"/>
    <lineage>
        <taxon>Eukaryota</taxon>
        <taxon>Sar</taxon>
        <taxon>Alveolata</taxon>
        <taxon>Dinophyceae</taxon>
        <taxon>Prorocentrales</taxon>
        <taxon>Prorocentraceae</taxon>
        <taxon>Prorocentrum</taxon>
    </lineage>
</organism>
<evidence type="ECO:0000313" key="2">
    <source>
        <dbReference type="EMBL" id="CAK0847439.1"/>
    </source>
</evidence>
<dbReference type="InterPro" id="IPR027417">
    <property type="entry name" value="P-loop_NTPase"/>
</dbReference>
<proteinExistence type="predicted"/>
<dbReference type="PANTHER" id="PTHR43392">
    <property type="entry name" value="AAA-TYPE ATPASE FAMILY PROTEIN / ANKYRIN REPEAT FAMILY PROTEIN"/>
    <property type="match status" value="1"/>
</dbReference>
<dbReference type="InterPro" id="IPR003959">
    <property type="entry name" value="ATPase_AAA_core"/>
</dbReference>
<feature type="domain" description="ATPase AAA-type core" evidence="1">
    <location>
        <begin position="426"/>
        <end position="497"/>
    </location>
</feature>
<protein>
    <recommendedName>
        <fullName evidence="1">ATPase AAA-type core domain-containing protein</fullName>
    </recommendedName>
</protein>
<dbReference type="SUPFAM" id="SSF52540">
    <property type="entry name" value="P-loop containing nucleoside triphosphate hydrolases"/>
    <property type="match status" value="1"/>
</dbReference>
<dbReference type="EMBL" id="CAUYUJ010014900">
    <property type="protein sequence ID" value="CAK0847439.1"/>
    <property type="molecule type" value="Genomic_DNA"/>
</dbReference>
<dbReference type="Gene3D" id="3.40.50.300">
    <property type="entry name" value="P-loop containing nucleotide triphosphate hydrolases"/>
    <property type="match status" value="1"/>
</dbReference>
<dbReference type="Proteomes" id="UP001189429">
    <property type="component" value="Unassembled WGS sequence"/>
</dbReference>
<dbReference type="Pfam" id="PF00004">
    <property type="entry name" value="AAA"/>
    <property type="match status" value="1"/>
</dbReference>
<accession>A0ABN9TNG1</accession>
<gene>
    <name evidence="2" type="ORF">PCOR1329_LOCUS40637</name>
</gene>
<evidence type="ECO:0000313" key="3">
    <source>
        <dbReference type="Proteomes" id="UP001189429"/>
    </source>
</evidence>
<evidence type="ECO:0000259" key="1">
    <source>
        <dbReference type="Pfam" id="PF00004"/>
    </source>
</evidence>
<dbReference type="InterPro" id="IPR050773">
    <property type="entry name" value="CbxX/CfxQ_RuBisCO_ESX"/>
</dbReference>
<comment type="caution">
    <text evidence="2">The sequence shown here is derived from an EMBL/GenBank/DDBJ whole genome shotgun (WGS) entry which is preliminary data.</text>
</comment>